<dbReference type="InterPro" id="IPR052005">
    <property type="entry name" value="CDF_SLC30A"/>
</dbReference>
<keyword evidence="7" id="KW-0406">Ion transport</keyword>
<evidence type="ECO:0000256" key="2">
    <source>
        <dbReference type="ARBA" id="ARBA00022448"/>
    </source>
</evidence>
<dbReference type="GO" id="GO:0016020">
    <property type="term" value="C:membrane"/>
    <property type="evidence" value="ECO:0007669"/>
    <property type="project" value="InterPro"/>
</dbReference>
<evidence type="ECO:0000256" key="11">
    <source>
        <dbReference type="SAM" id="Phobius"/>
    </source>
</evidence>
<feature type="transmembrane region" description="Helical" evidence="11">
    <location>
        <begin position="21"/>
        <end position="39"/>
    </location>
</feature>
<reference evidence="13" key="1">
    <citation type="submission" date="2020-11" db="EMBL/GenBank/DDBJ databases">
        <authorList>
            <person name="Tran Van P."/>
        </authorList>
    </citation>
    <scope>NUCLEOTIDE SEQUENCE</scope>
</reference>
<keyword evidence="2" id="KW-0813">Transport</keyword>
<evidence type="ECO:0000259" key="12">
    <source>
        <dbReference type="Pfam" id="PF01545"/>
    </source>
</evidence>
<evidence type="ECO:0000256" key="6">
    <source>
        <dbReference type="ARBA" id="ARBA00023034"/>
    </source>
</evidence>
<dbReference type="PANTHER" id="PTHR46531:SF1">
    <property type="entry name" value="ZINC TRANSPORTER 6"/>
    <property type="match status" value="1"/>
</dbReference>
<dbReference type="SUPFAM" id="SSF161111">
    <property type="entry name" value="Cation efflux protein transmembrane domain-like"/>
    <property type="match status" value="1"/>
</dbReference>
<accession>A0A7R9BNJ0</accession>
<evidence type="ECO:0000313" key="14">
    <source>
        <dbReference type="Proteomes" id="UP000678499"/>
    </source>
</evidence>
<dbReference type="GO" id="GO:0005794">
    <property type="term" value="C:Golgi apparatus"/>
    <property type="evidence" value="ECO:0007669"/>
    <property type="project" value="UniProtKB-SubCell"/>
</dbReference>
<dbReference type="Gene3D" id="1.20.1510.10">
    <property type="entry name" value="Cation efflux protein transmembrane domain"/>
    <property type="match status" value="1"/>
</dbReference>
<gene>
    <name evidence="13" type="ORF">NMOB1V02_LOCUS6340</name>
</gene>
<evidence type="ECO:0000256" key="8">
    <source>
        <dbReference type="ARBA" id="ARBA00023136"/>
    </source>
</evidence>
<protein>
    <recommendedName>
        <fullName evidence="12">Cation efflux protein transmembrane domain-containing protein</fullName>
    </recommendedName>
</protein>
<sequence length="392" mass="43371">MREGFISSAGVVTINPATRRTTVFVIFEVAVIFYLIRLSHDTHSSALKSTAFFNVFVCFCLIVKIIGECVPHFTPNPKFSYGYDRLEVIVVFSSVILCILGSVFIVKEGIEAFFHVHHAVTSTGGGRLFVGACVGFFSQVFGILGARCRTLTHVFDSCNTSWFQEIFIGMGRRLVKFSPALGGRLRKVTRINPCYLVSFSNFCSIGFLESMVPTSQFRIVDLAVSLWTAVLISSTMLPFVVFTAKILMQFPPEHSSPALEVALLEILTAVDGVLECQDERFWQIGFPTSLGGRCVAGALRVRARRDANEAVIIRDVTLRLSHLVSNLTVHVFKDDWLYRPAIGNSLMIPFTEDVKSLPIPVGTQNWKQSGSILTRGINSDSALHTFVAIPDV</sequence>
<feature type="transmembrane region" description="Helical" evidence="11">
    <location>
        <begin position="126"/>
        <end position="146"/>
    </location>
</feature>
<dbReference type="PANTHER" id="PTHR46531">
    <property type="entry name" value="ZINC TRANSPORTER 6"/>
    <property type="match status" value="1"/>
</dbReference>
<dbReference type="EMBL" id="CAJPEX010001302">
    <property type="protein sequence ID" value="CAG0918794.1"/>
    <property type="molecule type" value="Genomic_DNA"/>
</dbReference>
<dbReference type="GO" id="GO:0006829">
    <property type="term" value="P:zinc ion transport"/>
    <property type="evidence" value="ECO:0007669"/>
    <property type="project" value="TreeGrafter"/>
</dbReference>
<keyword evidence="14" id="KW-1185">Reference proteome</keyword>
<evidence type="ECO:0000256" key="9">
    <source>
        <dbReference type="ARBA" id="ARBA00038600"/>
    </source>
</evidence>
<feature type="transmembrane region" description="Helical" evidence="11">
    <location>
        <begin position="224"/>
        <end position="247"/>
    </location>
</feature>
<evidence type="ECO:0000256" key="3">
    <source>
        <dbReference type="ARBA" id="ARBA00022692"/>
    </source>
</evidence>
<keyword evidence="4" id="KW-0862">Zinc</keyword>
<keyword evidence="8 11" id="KW-0472">Membrane</keyword>
<feature type="domain" description="Cation efflux protein transmembrane" evidence="12">
    <location>
        <begin position="22"/>
        <end position="248"/>
    </location>
</feature>
<comment type="function">
    <text evidence="10">Has probably no intrinsic transporter activity but together with SLC30A5 forms a functional zinc ion:proton antiporter heterodimer, mediating zinc entry into the lumen of organelles along the secretory pathway. As part of that zinc ion:proton antiporter, contributes to zinc ion homeostasis within the early secretory pathway and regulates the activation and folding of enzymes like alkaline phosphatases and enzymes involved in phosphatidylinositol glycan anchor biosynthesis.</text>
</comment>
<name>A0A7R9BNJ0_9CRUS</name>
<dbReference type="InterPro" id="IPR027469">
    <property type="entry name" value="Cation_efflux_TMD_sf"/>
</dbReference>
<feature type="transmembrane region" description="Helical" evidence="11">
    <location>
        <begin position="86"/>
        <end position="106"/>
    </location>
</feature>
<comment type="subcellular location">
    <subcellularLocation>
        <location evidence="1">Golgi apparatus</location>
        <location evidence="1">trans-Golgi network membrane</location>
        <topology evidence="1">Multi-pass membrane protein</topology>
    </subcellularLocation>
</comment>
<dbReference type="AlphaFoldDB" id="A0A7R9BNJ0"/>
<evidence type="ECO:0000256" key="10">
    <source>
        <dbReference type="ARBA" id="ARBA00045455"/>
    </source>
</evidence>
<evidence type="ECO:0000313" key="13">
    <source>
        <dbReference type="EMBL" id="CAD7278642.1"/>
    </source>
</evidence>
<evidence type="ECO:0000256" key="1">
    <source>
        <dbReference type="ARBA" id="ARBA00004166"/>
    </source>
</evidence>
<evidence type="ECO:0000256" key="5">
    <source>
        <dbReference type="ARBA" id="ARBA00022989"/>
    </source>
</evidence>
<keyword evidence="3 11" id="KW-0812">Transmembrane</keyword>
<dbReference type="GO" id="GO:0008324">
    <property type="term" value="F:monoatomic cation transmembrane transporter activity"/>
    <property type="evidence" value="ECO:0007669"/>
    <property type="project" value="InterPro"/>
</dbReference>
<organism evidence="13">
    <name type="scientific">Notodromas monacha</name>
    <dbReference type="NCBI Taxonomy" id="399045"/>
    <lineage>
        <taxon>Eukaryota</taxon>
        <taxon>Metazoa</taxon>
        <taxon>Ecdysozoa</taxon>
        <taxon>Arthropoda</taxon>
        <taxon>Crustacea</taxon>
        <taxon>Oligostraca</taxon>
        <taxon>Ostracoda</taxon>
        <taxon>Podocopa</taxon>
        <taxon>Podocopida</taxon>
        <taxon>Cypridocopina</taxon>
        <taxon>Cypridoidea</taxon>
        <taxon>Cyprididae</taxon>
        <taxon>Notodromas</taxon>
    </lineage>
</organism>
<dbReference type="Proteomes" id="UP000678499">
    <property type="component" value="Unassembled WGS sequence"/>
</dbReference>
<keyword evidence="5 11" id="KW-1133">Transmembrane helix</keyword>
<feature type="transmembrane region" description="Helical" evidence="11">
    <location>
        <begin position="51"/>
        <end position="74"/>
    </location>
</feature>
<dbReference type="InterPro" id="IPR058533">
    <property type="entry name" value="Cation_efflux_TM"/>
</dbReference>
<dbReference type="Pfam" id="PF01545">
    <property type="entry name" value="Cation_efflux"/>
    <property type="match status" value="1"/>
</dbReference>
<keyword evidence="6" id="KW-0333">Golgi apparatus</keyword>
<dbReference type="EMBL" id="OA883339">
    <property type="protein sequence ID" value="CAD7278642.1"/>
    <property type="molecule type" value="Genomic_DNA"/>
</dbReference>
<evidence type="ECO:0000256" key="4">
    <source>
        <dbReference type="ARBA" id="ARBA00022833"/>
    </source>
</evidence>
<comment type="subunit">
    <text evidence="9">Heterodimer with SLC30A5; form a functional zinc ion transmembrane transporter.</text>
</comment>
<evidence type="ECO:0000256" key="7">
    <source>
        <dbReference type="ARBA" id="ARBA00023065"/>
    </source>
</evidence>
<proteinExistence type="predicted"/>
<dbReference type="OrthoDB" id="6353494at2759"/>